<organism evidence="2 3">
    <name type="scientific">Legionella resiliens</name>
    <dbReference type="NCBI Taxonomy" id="2905958"/>
    <lineage>
        <taxon>Bacteria</taxon>
        <taxon>Pseudomonadati</taxon>
        <taxon>Pseudomonadota</taxon>
        <taxon>Gammaproteobacteria</taxon>
        <taxon>Legionellales</taxon>
        <taxon>Legionellaceae</taxon>
        <taxon>Legionella</taxon>
    </lineage>
</organism>
<feature type="domain" description="VOC" evidence="1">
    <location>
        <begin position="3"/>
        <end position="123"/>
    </location>
</feature>
<keyword evidence="3" id="KW-1185">Reference proteome</keyword>
<comment type="caution">
    <text evidence="2">The sequence shown here is derived from an EMBL/GenBank/DDBJ whole genome shotgun (WGS) entry which is preliminary data.</text>
</comment>
<dbReference type="PANTHER" id="PTHR39434">
    <property type="match status" value="1"/>
</dbReference>
<dbReference type="EMBL" id="JAJTND010000004">
    <property type="protein sequence ID" value="MCE3532120.1"/>
    <property type="molecule type" value="Genomic_DNA"/>
</dbReference>
<dbReference type="SUPFAM" id="SSF54593">
    <property type="entry name" value="Glyoxalase/Bleomycin resistance protein/Dihydroxybiphenyl dioxygenase"/>
    <property type="match status" value="1"/>
</dbReference>
<dbReference type="PANTHER" id="PTHR39434:SF1">
    <property type="entry name" value="VOC DOMAIN-CONTAINING PROTEIN"/>
    <property type="match status" value="1"/>
</dbReference>
<dbReference type="RefSeq" id="WP_182351952.1">
    <property type="nucleotide sequence ID" value="NZ_JAJSPM010000005.1"/>
</dbReference>
<dbReference type="Gene3D" id="3.10.180.10">
    <property type="entry name" value="2,3-Dihydroxybiphenyl 1,2-Dioxygenase, domain 1"/>
    <property type="match status" value="1"/>
</dbReference>
<name>A0ABS8X043_9GAMM</name>
<proteinExistence type="predicted"/>
<gene>
    <name evidence="2" type="ORF">LXO92_07000</name>
</gene>
<accession>A0ABS8X043</accession>
<protein>
    <submittedName>
        <fullName evidence="2">VOC family protein</fullName>
    </submittedName>
</protein>
<dbReference type="Pfam" id="PF00903">
    <property type="entry name" value="Glyoxalase"/>
    <property type="match status" value="1"/>
</dbReference>
<evidence type="ECO:0000313" key="3">
    <source>
        <dbReference type="Proteomes" id="UP001320170"/>
    </source>
</evidence>
<evidence type="ECO:0000313" key="2">
    <source>
        <dbReference type="EMBL" id="MCE3532120.1"/>
    </source>
</evidence>
<dbReference type="Proteomes" id="UP001320170">
    <property type="component" value="Unassembled WGS sequence"/>
</dbReference>
<dbReference type="InterPro" id="IPR037523">
    <property type="entry name" value="VOC_core"/>
</dbReference>
<reference evidence="2 3" key="1">
    <citation type="journal article" date="2024" name="Pathogens">
        <title>Characterization of a Novel Species of Legionella Isolated from a Healthcare Facility: Legionella resiliens sp. nov.</title>
        <authorList>
            <person name="Cristino S."/>
            <person name="Pascale M.R."/>
            <person name="Marino F."/>
            <person name="Derelitto C."/>
            <person name="Salaris S."/>
            <person name="Orsini M."/>
            <person name="Squarzoni S."/>
            <person name="Grottola A."/>
            <person name="Girolamini L."/>
        </authorList>
    </citation>
    <scope>NUCLEOTIDE SEQUENCE [LARGE SCALE GENOMIC DNA]</scope>
    <source>
        <strain evidence="2 3">8cVS16</strain>
    </source>
</reference>
<sequence>MNTLFHLAFPVHDLALAKDFYHHKLGFSLGRESEHALILEFDNHQIVAHKVDTILPSQEGIYPRHFGLIFLERHEFEAFLTKIKREQVSFEIPLKTRFSGSRIEHLSFFLKDPSNNLLEFKYYLFSSAIFGEKDFKRIGESSNKNESR</sequence>
<dbReference type="InterPro" id="IPR029068">
    <property type="entry name" value="Glyas_Bleomycin-R_OHBP_Dase"/>
</dbReference>
<dbReference type="PROSITE" id="PS51819">
    <property type="entry name" value="VOC"/>
    <property type="match status" value="1"/>
</dbReference>
<evidence type="ECO:0000259" key="1">
    <source>
        <dbReference type="PROSITE" id="PS51819"/>
    </source>
</evidence>
<dbReference type="InterPro" id="IPR004360">
    <property type="entry name" value="Glyas_Fos-R_dOase_dom"/>
</dbReference>